<dbReference type="Gramene" id="PRQ36478">
    <property type="protein sequence ID" value="PRQ36478"/>
    <property type="gene ID" value="RchiOBHm_Chr4g0392001"/>
</dbReference>
<dbReference type="Gene3D" id="3.30.450.70">
    <property type="match status" value="1"/>
</dbReference>
<dbReference type="PROSITE" id="PS50011">
    <property type="entry name" value="PROTEIN_KINASE_DOM"/>
    <property type="match status" value="1"/>
</dbReference>
<keyword evidence="4" id="KW-1185">Reference proteome</keyword>
<dbReference type="STRING" id="74649.A0A2P6QQQ0"/>
<keyword evidence="1" id="KW-1133">Transmembrane helix</keyword>
<dbReference type="InterPro" id="IPR011012">
    <property type="entry name" value="Longin-like_dom_sf"/>
</dbReference>
<comment type="caution">
    <text evidence="3">The sequence shown here is derived from an EMBL/GenBank/DDBJ whole genome shotgun (WGS) entry which is preliminary data.</text>
</comment>
<name>A0A2P6QQQ0_ROSCH</name>
<gene>
    <name evidence="3" type="ORF">RchiOBHm_Chr4g0392001</name>
</gene>
<accession>A0A2P6QQQ0</accession>
<dbReference type="GO" id="GO:0005737">
    <property type="term" value="C:cytoplasm"/>
    <property type="evidence" value="ECO:0007669"/>
    <property type="project" value="GOC"/>
</dbReference>
<keyword evidence="3" id="KW-0808">Transferase</keyword>
<dbReference type="GO" id="GO:0004672">
    <property type="term" value="F:protein kinase activity"/>
    <property type="evidence" value="ECO:0007669"/>
    <property type="project" value="InterPro"/>
</dbReference>
<keyword evidence="1" id="KW-0472">Membrane</keyword>
<dbReference type="EMBL" id="PDCK01000042">
    <property type="protein sequence ID" value="PRQ36478.1"/>
    <property type="molecule type" value="Genomic_DNA"/>
</dbReference>
<evidence type="ECO:0000259" key="2">
    <source>
        <dbReference type="PROSITE" id="PS50011"/>
    </source>
</evidence>
<dbReference type="AlphaFoldDB" id="A0A2P6QQQ0"/>
<dbReference type="InterPro" id="IPR006722">
    <property type="entry name" value="Sedlin"/>
</dbReference>
<dbReference type="Pfam" id="PF04628">
    <property type="entry name" value="Sedlin_N"/>
    <property type="match status" value="1"/>
</dbReference>
<dbReference type="InterPro" id="IPR011009">
    <property type="entry name" value="Kinase-like_dom_sf"/>
</dbReference>
<dbReference type="SUPFAM" id="SSF64356">
    <property type="entry name" value="SNARE-like"/>
    <property type="match status" value="1"/>
</dbReference>
<feature type="transmembrane region" description="Helical" evidence="1">
    <location>
        <begin position="69"/>
        <end position="91"/>
    </location>
</feature>
<evidence type="ECO:0000313" key="3">
    <source>
        <dbReference type="EMBL" id="PRQ36478.1"/>
    </source>
</evidence>
<reference evidence="3 4" key="1">
    <citation type="journal article" date="2018" name="Nat. Genet.">
        <title>The Rosa genome provides new insights in the design of modern roses.</title>
        <authorList>
            <person name="Bendahmane M."/>
        </authorList>
    </citation>
    <scope>NUCLEOTIDE SEQUENCE [LARGE SCALE GENOMIC DNA]</scope>
    <source>
        <strain evidence="4">cv. Old Blush</strain>
    </source>
</reference>
<dbReference type="GO" id="GO:0006888">
    <property type="term" value="P:endoplasmic reticulum to Golgi vesicle-mediated transport"/>
    <property type="evidence" value="ECO:0007669"/>
    <property type="project" value="InterPro"/>
</dbReference>
<proteinExistence type="predicted"/>
<dbReference type="PANTHER" id="PTHR12403">
    <property type="entry name" value="TRAFFICKING PROTEIN PARTICLE COMPLEX SUBUNIT 2"/>
    <property type="match status" value="1"/>
</dbReference>
<evidence type="ECO:0000256" key="1">
    <source>
        <dbReference type="SAM" id="Phobius"/>
    </source>
</evidence>
<protein>
    <recommendedName>
        <fullName evidence="2">Protein kinase domain-containing protein</fullName>
    </recommendedName>
</protein>
<dbReference type="SUPFAM" id="SSF56112">
    <property type="entry name" value="Protein kinase-like (PK-like)"/>
    <property type="match status" value="1"/>
</dbReference>
<feature type="domain" description="Protein kinase" evidence="2">
    <location>
        <begin position="111"/>
        <end position="210"/>
    </location>
</feature>
<dbReference type="GO" id="GO:0005524">
    <property type="term" value="F:ATP binding"/>
    <property type="evidence" value="ECO:0007669"/>
    <property type="project" value="InterPro"/>
</dbReference>
<evidence type="ECO:0000313" key="4">
    <source>
        <dbReference type="Proteomes" id="UP000238479"/>
    </source>
</evidence>
<organism evidence="3 4">
    <name type="scientific">Rosa chinensis</name>
    <name type="common">China rose</name>
    <dbReference type="NCBI Taxonomy" id="74649"/>
    <lineage>
        <taxon>Eukaryota</taxon>
        <taxon>Viridiplantae</taxon>
        <taxon>Streptophyta</taxon>
        <taxon>Embryophyta</taxon>
        <taxon>Tracheophyta</taxon>
        <taxon>Spermatophyta</taxon>
        <taxon>Magnoliopsida</taxon>
        <taxon>eudicotyledons</taxon>
        <taxon>Gunneridae</taxon>
        <taxon>Pentapetalae</taxon>
        <taxon>rosids</taxon>
        <taxon>fabids</taxon>
        <taxon>Rosales</taxon>
        <taxon>Rosaceae</taxon>
        <taxon>Rosoideae</taxon>
        <taxon>Rosoideae incertae sedis</taxon>
        <taxon>Rosa</taxon>
    </lineage>
</organism>
<dbReference type="Proteomes" id="UP000238479">
    <property type="component" value="Chromosome 4"/>
</dbReference>
<dbReference type="InterPro" id="IPR000719">
    <property type="entry name" value="Prot_kinase_dom"/>
</dbReference>
<keyword evidence="1" id="KW-0812">Transmembrane</keyword>
<sequence>MNHRENNPLYIQSFTDANDALKLYHIIHCSLNVVESEVNLRIWVSLTFSYTNPLLLQQAFTFFFLVEEFILGITNAILGSVHLVLVGYGWMNNPKKFRPTQNEFLGLLYPIENYKVYGYLTNTKVKFILVTIDLDVKDADVRNIDENVQREITNHRSLRHPNIVRFKGVLVTPSNILAIVMEYAAGGELFERICSLVDLVKMRQDFCSSS</sequence>